<feature type="region of interest" description="Disordered" evidence="8">
    <location>
        <begin position="944"/>
        <end position="963"/>
    </location>
</feature>
<reference evidence="11" key="2">
    <citation type="submission" date="2023-06" db="EMBL/GenBank/DDBJ databases">
        <authorList>
            <person name="Ma L."/>
            <person name="Liu K.-W."/>
            <person name="Li Z."/>
            <person name="Hsiao Y.-Y."/>
            <person name="Qi Y."/>
            <person name="Fu T."/>
            <person name="Tang G."/>
            <person name="Zhang D."/>
            <person name="Sun W.-H."/>
            <person name="Liu D.-K."/>
            <person name="Li Y."/>
            <person name="Chen G.-Z."/>
            <person name="Liu X.-D."/>
            <person name="Liao X.-Y."/>
            <person name="Jiang Y.-T."/>
            <person name="Yu X."/>
            <person name="Hao Y."/>
            <person name="Huang J."/>
            <person name="Zhao X.-W."/>
            <person name="Ke S."/>
            <person name="Chen Y.-Y."/>
            <person name="Wu W.-L."/>
            <person name="Hsu J.-L."/>
            <person name="Lin Y.-F."/>
            <person name="Huang M.-D."/>
            <person name="Li C.-Y."/>
            <person name="Huang L."/>
            <person name="Wang Z.-W."/>
            <person name="Zhao X."/>
            <person name="Zhong W.-Y."/>
            <person name="Peng D.-H."/>
            <person name="Ahmad S."/>
            <person name="Lan S."/>
            <person name="Zhang J.-S."/>
            <person name="Tsai W.-C."/>
            <person name="Van De Peer Y."/>
            <person name="Liu Z.-J."/>
        </authorList>
    </citation>
    <scope>NUCLEOTIDE SEQUENCE</scope>
    <source>
        <strain evidence="11">CP</strain>
        <tissue evidence="11">Leaves</tissue>
    </source>
</reference>
<gene>
    <name evidence="11" type="ORF">QJS10_CPB12g00833</name>
</gene>
<dbReference type="GO" id="GO:0032454">
    <property type="term" value="F:histone H3K9 demethylase activity"/>
    <property type="evidence" value="ECO:0007669"/>
    <property type="project" value="InterPro"/>
</dbReference>
<comment type="similarity">
    <text evidence="2">Belongs to the JARID1 histone demethylase family.</text>
</comment>
<evidence type="ECO:0000259" key="10">
    <source>
        <dbReference type="PROSITE" id="PS51184"/>
    </source>
</evidence>
<evidence type="ECO:0000313" key="11">
    <source>
        <dbReference type="EMBL" id="KAK1301306.1"/>
    </source>
</evidence>
<feature type="compositionally biased region" description="Basic residues" evidence="8">
    <location>
        <begin position="63"/>
        <end position="81"/>
    </location>
</feature>
<protein>
    <submittedName>
        <fullName evidence="11">Uncharacterized protein</fullName>
    </submittedName>
</protein>
<keyword evidence="7" id="KW-0863">Zinc-finger</keyword>
<dbReference type="InterPro" id="IPR003347">
    <property type="entry name" value="JmjC_dom"/>
</dbReference>
<dbReference type="AlphaFoldDB" id="A0AAV9DK64"/>
<feature type="compositionally biased region" description="Basic and acidic residues" evidence="8">
    <location>
        <begin position="1"/>
        <end position="26"/>
    </location>
</feature>
<evidence type="ECO:0000256" key="3">
    <source>
        <dbReference type="ARBA" id="ARBA00022723"/>
    </source>
</evidence>
<dbReference type="GO" id="GO:0003712">
    <property type="term" value="F:transcription coregulator activity"/>
    <property type="evidence" value="ECO:0007669"/>
    <property type="project" value="TreeGrafter"/>
</dbReference>
<dbReference type="GO" id="GO:0031490">
    <property type="term" value="F:chromatin DNA binding"/>
    <property type="evidence" value="ECO:0007669"/>
    <property type="project" value="TreeGrafter"/>
</dbReference>
<evidence type="ECO:0000256" key="5">
    <source>
        <dbReference type="ARBA" id="ARBA00023163"/>
    </source>
</evidence>
<dbReference type="SMART" id="SM00558">
    <property type="entry name" value="JmjC"/>
    <property type="match status" value="1"/>
</dbReference>
<dbReference type="Pfam" id="PF02373">
    <property type="entry name" value="JmjC"/>
    <property type="match status" value="1"/>
</dbReference>
<dbReference type="InterPro" id="IPR001841">
    <property type="entry name" value="Znf_RING"/>
</dbReference>
<evidence type="ECO:0000256" key="6">
    <source>
        <dbReference type="ARBA" id="ARBA00023242"/>
    </source>
</evidence>
<keyword evidence="7" id="KW-0862">Zinc</keyword>
<dbReference type="Proteomes" id="UP001180020">
    <property type="component" value="Unassembled WGS sequence"/>
</dbReference>
<feature type="domain" description="JmjC" evidence="10">
    <location>
        <begin position="568"/>
        <end position="916"/>
    </location>
</feature>
<evidence type="ECO:0000313" key="12">
    <source>
        <dbReference type="Proteomes" id="UP001180020"/>
    </source>
</evidence>
<accession>A0AAV9DK64</accession>
<evidence type="ECO:0000256" key="2">
    <source>
        <dbReference type="ARBA" id="ARBA00006801"/>
    </source>
</evidence>
<comment type="subcellular location">
    <subcellularLocation>
        <location evidence="1">Nucleus</location>
    </subcellularLocation>
</comment>
<dbReference type="InterPro" id="IPR018866">
    <property type="entry name" value="Znf-4CXXC_R1"/>
</dbReference>
<proteinExistence type="inferred from homology"/>
<dbReference type="PANTHER" id="PTHR12549:SF38">
    <property type="entry name" value="JMJC DOMAIN-CONTAINING HISTONE DEMETHYLASE 2, ISOFORM A"/>
    <property type="match status" value="1"/>
</dbReference>
<reference evidence="11" key="1">
    <citation type="journal article" date="2023" name="Nat. Commun.">
        <title>Diploid and tetraploid genomes of Acorus and the evolution of monocots.</title>
        <authorList>
            <person name="Ma L."/>
            <person name="Liu K.W."/>
            <person name="Li Z."/>
            <person name="Hsiao Y.Y."/>
            <person name="Qi Y."/>
            <person name="Fu T."/>
            <person name="Tang G.D."/>
            <person name="Zhang D."/>
            <person name="Sun W.H."/>
            <person name="Liu D.K."/>
            <person name="Li Y."/>
            <person name="Chen G.Z."/>
            <person name="Liu X.D."/>
            <person name="Liao X.Y."/>
            <person name="Jiang Y.T."/>
            <person name="Yu X."/>
            <person name="Hao Y."/>
            <person name="Huang J."/>
            <person name="Zhao X.W."/>
            <person name="Ke S."/>
            <person name="Chen Y.Y."/>
            <person name="Wu W.L."/>
            <person name="Hsu J.L."/>
            <person name="Lin Y.F."/>
            <person name="Huang M.D."/>
            <person name="Li C.Y."/>
            <person name="Huang L."/>
            <person name="Wang Z.W."/>
            <person name="Zhao X."/>
            <person name="Zhong W.Y."/>
            <person name="Peng D.H."/>
            <person name="Ahmad S."/>
            <person name="Lan S."/>
            <person name="Zhang J.S."/>
            <person name="Tsai W.C."/>
            <person name="Van de Peer Y."/>
            <person name="Liu Z.J."/>
        </authorList>
    </citation>
    <scope>NUCLEOTIDE SEQUENCE</scope>
    <source>
        <strain evidence="11">CP</strain>
    </source>
</reference>
<feature type="region of interest" description="Disordered" evidence="8">
    <location>
        <begin position="1"/>
        <end position="127"/>
    </location>
</feature>
<evidence type="ECO:0000259" key="9">
    <source>
        <dbReference type="PROSITE" id="PS50089"/>
    </source>
</evidence>
<evidence type="ECO:0000256" key="7">
    <source>
        <dbReference type="PROSITE-ProRule" id="PRU00175"/>
    </source>
</evidence>
<dbReference type="GO" id="GO:0008270">
    <property type="term" value="F:zinc ion binding"/>
    <property type="evidence" value="ECO:0007669"/>
    <property type="project" value="UniProtKB-KW"/>
</dbReference>
<keyword evidence="6" id="KW-0539">Nucleus</keyword>
<dbReference type="SUPFAM" id="SSF51197">
    <property type="entry name" value="Clavaminate synthase-like"/>
    <property type="match status" value="1"/>
</dbReference>
<sequence>MDVASDRRLKLTGRRKEAAPGKEHKLSNLKSTARISGGSGGGGNKRKNRSSDDEEHLIGETAKRRRGQSGGKKTKNKKRRSNLSESEGSDGGDVPVVEEEEIDCVGGRSSAAGRRNQRKRRGSSLGRMAESELQDGIVGKKVQKRFMCHQCQYSFKNDIVICSNCKMKRYCYTCLEKWYPERTRQEVEDVCPVCRGNCNCKACLRGYMPIWDRGVDGDPNVRLQRLLYLLHRLLPILSQIQMEQRSELEIESNIQGIHLTEKDVPRNELHGEERLYCDNCSTSVVNFYRSCLGCSYDICLTCCRELREGRQPGGSEADSAVQSVRGGDHQDAAPGKSAPPDWRVNSDGSIPCPPKERGGCSDTVLMLTHIYKSNWVDKLLNNAKDLTRDYKPPNYDGSHGCLSCFSCETAADSKGCTCKLRRAAFRENSNDNFLYSPKATDLREDDIEHFQRHWVRGEPVIVRGVLEKTSGLSWEPMVMWRGLRETKIKKFKEESKTVKAIDCFDWCEVEINIHQFFKGYLEGRMHRNGWPEMLKLKDWPSSSLLEERLPRHCAEVIMALPFYDYTDPKYGLLNLATKLPDSCLKPDLGPKSYIAYGFHDELGRGDSVTKLHCDLSDAVNVLTHTTNVKLAAWQRDTIKKMQKKYRDEDLRELHGGANEASIGVSAKNINGFGNQTEDMDLGPMQYKDIKTKLSERHGFGMEGHDSHMPGITCIDVDDNDDREKAKKESCINDDCREKTKEESCNSEMSNPSNGTAEKTHVSDRAQNHFPGNKEINSQMSKESLFLCDCLKCGSTLKSDHSGALWDIFRREDVPKLNEYLQNHWREFCHIENIPLNNVIHPIHDQTIFLNERHKKQLKEEFNIEPWTFEQYLGEAVFIPAGCPHQVRNRQSCIKMALDFVSPDNVDECLRLTEDFRLLPRTHRAKEDKLEVKKMVLYAVSAATKEAASLKTKLNSSSEDRDRA</sequence>
<feature type="region of interest" description="Disordered" evidence="8">
    <location>
        <begin position="309"/>
        <end position="348"/>
    </location>
</feature>
<name>A0AAV9DK64_ACOCL</name>
<dbReference type="PROSITE" id="PS50089">
    <property type="entry name" value="ZF_RING_2"/>
    <property type="match status" value="1"/>
</dbReference>
<comment type="caution">
    <text evidence="11">The sequence shown here is derived from an EMBL/GenBank/DDBJ whole genome shotgun (WGS) entry which is preliminary data.</text>
</comment>
<dbReference type="GO" id="GO:0000118">
    <property type="term" value="C:histone deacetylase complex"/>
    <property type="evidence" value="ECO:0007669"/>
    <property type="project" value="TreeGrafter"/>
</dbReference>
<dbReference type="InterPro" id="IPR045109">
    <property type="entry name" value="LSDs-like"/>
</dbReference>
<dbReference type="PANTHER" id="PTHR12549">
    <property type="entry name" value="JMJC DOMAIN-CONTAINING HISTONE DEMETHYLATION PROTEIN"/>
    <property type="match status" value="1"/>
</dbReference>
<keyword evidence="4" id="KW-0805">Transcription regulation</keyword>
<keyword evidence="5" id="KW-0804">Transcription</keyword>
<evidence type="ECO:0000256" key="8">
    <source>
        <dbReference type="SAM" id="MobiDB-lite"/>
    </source>
</evidence>
<dbReference type="PROSITE" id="PS51184">
    <property type="entry name" value="JMJC"/>
    <property type="match status" value="1"/>
</dbReference>
<dbReference type="GO" id="GO:0006357">
    <property type="term" value="P:regulation of transcription by RNA polymerase II"/>
    <property type="evidence" value="ECO:0007669"/>
    <property type="project" value="TreeGrafter"/>
</dbReference>
<evidence type="ECO:0000256" key="1">
    <source>
        <dbReference type="ARBA" id="ARBA00004123"/>
    </source>
</evidence>
<feature type="compositionally biased region" description="Polar residues" evidence="8">
    <location>
        <begin position="745"/>
        <end position="756"/>
    </location>
</feature>
<evidence type="ECO:0000256" key="4">
    <source>
        <dbReference type="ARBA" id="ARBA00023015"/>
    </source>
</evidence>
<dbReference type="Gene3D" id="2.60.120.650">
    <property type="entry name" value="Cupin"/>
    <property type="match status" value="2"/>
</dbReference>
<dbReference type="GO" id="GO:0000785">
    <property type="term" value="C:chromatin"/>
    <property type="evidence" value="ECO:0007669"/>
    <property type="project" value="TreeGrafter"/>
</dbReference>
<dbReference type="Pfam" id="PF10497">
    <property type="entry name" value="zf-4CXXC_R1"/>
    <property type="match status" value="1"/>
</dbReference>
<organism evidence="11 12">
    <name type="scientific">Acorus calamus</name>
    <name type="common">Sweet flag</name>
    <dbReference type="NCBI Taxonomy" id="4465"/>
    <lineage>
        <taxon>Eukaryota</taxon>
        <taxon>Viridiplantae</taxon>
        <taxon>Streptophyta</taxon>
        <taxon>Embryophyta</taxon>
        <taxon>Tracheophyta</taxon>
        <taxon>Spermatophyta</taxon>
        <taxon>Magnoliopsida</taxon>
        <taxon>Liliopsida</taxon>
        <taxon>Acoraceae</taxon>
        <taxon>Acorus</taxon>
    </lineage>
</organism>
<feature type="region of interest" description="Disordered" evidence="8">
    <location>
        <begin position="741"/>
        <end position="761"/>
    </location>
</feature>
<keyword evidence="12" id="KW-1185">Reference proteome</keyword>
<feature type="domain" description="RING-type" evidence="9">
    <location>
        <begin position="148"/>
        <end position="195"/>
    </location>
</feature>
<dbReference type="EMBL" id="JAUJYO010000012">
    <property type="protein sequence ID" value="KAK1301306.1"/>
    <property type="molecule type" value="Genomic_DNA"/>
</dbReference>
<keyword evidence="3" id="KW-0479">Metal-binding</keyword>